<dbReference type="EMBL" id="JACXVP010000002">
    <property type="protein sequence ID" value="KAG5628042.1"/>
    <property type="molecule type" value="Genomic_DNA"/>
</dbReference>
<gene>
    <name evidence="1" type="ORF">H5410_013260</name>
</gene>
<reference evidence="1 2" key="1">
    <citation type="submission" date="2020-09" db="EMBL/GenBank/DDBJ databases">
        <title>De no assembly of potato wild relative species, Solanum commersonii.</title>
        <authorList>
            <person name="Cho K."/>
        </authorList>
    </citation>
    <scope>NUCLEOTIDE SEQUENCE [LARGE SCALE GENOMIC DNA]</scope>
    <source>
        <strain evidence="1">LZ3.2</strain>
        <tissue evidence="1">Leaf</tissue>
    </source>
</reference>
<dbReference type="Proteomes" id="UP000824120">
    <property type="component" value="Chromosome 2"/>
</dbReference>
<protein>
    <submittedName>
        <fullName evidence="1">Uncharacterized protein</fullName>
    </submittedName>
</protein>
<evidence type="ECO:0000313" key="1">
    <source>
        <dbReference type="EMBL" id="KAG5628042.1"/>
    </source>
</evidence>
<comment type="caution">
    <text evidence="1">The sequence shown here is derived from an EMBL/GenBank/DDBJ whole genome shotgun (WGS) entry which is preliminary data.</text>
</comment>
<proteinExistence type="predicted"/>
<name>A0A9J6AUX6_SOLCO</name>
<evidence type="ECO:0000313" key="2">
    <source>
        <dbReference type="Proteomes" id="UP000824120"/>
    </source>
</evidence>
<keyword evidence="2" id="KW-1185">Reference proteome</keyword>
<organism evidence="1 2">
    <name type="scientific">Solanum commersonii</name>
    <name type="common">Commerson's wild potato</name>
    <name type="synonym">Commerson's nightshade</name>
    <dbReference type="NCBI Taxonomy" id="4109"/>
    <lineage>
        <taxon>Eukaryota</taxon>
        <taxon>Viridiplantae</taxon>
        <taxon>Streptophyta</taxon>
        <taxon>Embryophyta</taxon>
        <taxon>Tracheophyta</taxon>
        <taxon>Spermatophyta</taxon>
        <taxon>Magnoliopsida</taxon>
        <taxon>eudicotyledons</taxon>
        <taxon>Gunneridae</taxon>
        <taxon>Pentapetalae</taxon>
        <taxon>asterids</taxon>
        <taxon>lamiids</taxon>
        <taxon>Solanales</taxon>
        <taxon>Solanaceae</taxon>
        <taxon>Solanoideae</taxon>
        <taxon>Solaneae</taxon>
        <taxon>Solanum</taxon>
    </lineage>
</organism>
<sequence>MKDEFKSCIQKEEKKEHFLVPDVYPIQSFVGLYWLRGCLFNLSLEEVSRHKRDEVILSSHDQGYENQVTDAKTSLEKNNHSITVHRNHIKMKS</sequence>
<dbReference type="AlphaFoldDB" id="A0A9J6AUX6"/>
<accession>A0A9J6AUX6</accession>